<name>A0A135TKA5_9PEZI</name>
<reference evidence="2 3" key="1">
    <citation type="submission" date="2014-02" db="EMBL/GenBank/DDBJ databases">
        <title>The genome sequence of Colletotrichum simmondsii CBS122122.</title>
        <authorList>
            <person name="Baroncelli R."/>
            <person name="Thon M.R."/>
        </authorList>
    </citation>
    <scope>NUCLEOTIDE SEQUENCE [LARGE SCALE GENOMIC DNA]</scope>
    <source>
        <strain evidence="2 3">CBS122122</strain>
    </source>
</reference>
<evidence type="ECO:0000313" key="3">
    <source>
        <dbReference type="Proteomes" id="UP000070328"/>
    </source>
</evidence>
<dbReference type="EMBL" id="JFBX01000129">
    <property type="protein sequence ID" value="KXH48616.1"/>
    <property type="molecule type" value="Genomic_DNA"/>
</dbReference>
<proteinExistence type="predicted"/>
<dbReference type="AlphaFoldDB" id="A0A135TKA5"/>
<gene>
    <name evidence="2" type="ORF">CSIM01_12935</name>
</gene>
<evidence type="ECO:0000313" key="2">
    <source>
        <dbReference type="EMBL" id="KXH48616.1"/>
    </source>
</evidence>
<organism evidence="2 3">
    <name type="scientific">Colletotrichum simmondsii</name>
    <dbReference type="NCBI Taxonomy" id="703756"/>
    <lineage>
        <taxon>Eukaryota</taxon>
        <taxon>Fungi</taxon>
        <taxon>Dikarya</taxon>
        <taxon>Ascomycota</taxon>
        <taxon>Pezizomycotina</taxon>
        <taxon>Sordariomycetes</taxon>
        <taxon>Hypocreomycetidae</taxon>
        <taxon>Glomerellales</taxon>
        <taxon>Glomerellaceae</taxon>
        <taxon>Colletotrichum</taxon>
        <taxon>Colletotrichum acutatum species complex</taxon>
    </lineage>
</organism>
<accession>A0A135TKA5</accession>
<dbReference type="Proteomes" id="UP000070328">
    <property type="component" value="Unassembled WGS sequence"/>
</dbReference>
<keyword evidence="3" id="KW-1185">Reference proteome</keyword>
<evidence type="ECO:0000256" key="1">
    <source>
        <dbReference type="SAM" id="MobiDB-lite"/>
    </source>
</evidence>
<protein>
    <submittedName>
        <fullName evidence="2">Uncharacterized protein</fullName>
    </submittedName>
</protein>
<feature type="region of interest" description="Disordered" evidence="1">
    <location>
        <begin position="75"/>
        <end position="94"/>
    </location>
</feature>
<comment type="caution">
    <text evidence="2">The sequence shown here is derived from an EMBL/GenBank/DDBJ whole genome shotgun (WGS) entry which is preliminary data.</text>
</comment>
<sequence length="199" mass="21910">MVDSGINATRLVWNKASGGYTQPPTAHGPHTMIDIEDCGQLFQDTRTLPRTTLLRLDVTPRNISPNCADCVSPYDTQQSRDQDHTSLLNAPSPYRYSVRDGSTGTLGETDAALALALVACRLLVRGLEQIKRETTGAHTQTSQTPQPLGVFLAQKGRETETKAGCYYRETQFAQEKSSVSASHSIQPPTRFLQHLLRPQ</sequence>